<feature type="transmembrane region" description="Helical" evidence="1">
    <location>
        <begin position="6"/>
        <end position="27"/>
    </location>
</feature>
<dbReference type="AlphaFoldDB" id="A0A5C4RNI4"/>
<organism evidence="2 3">
    <name type="scientific">Arenimonas terrae</name>
    <dbReference type="NCBI Taxonomy" id="2546226"/>
    <lineage>
        <taxon>Bacteria</taxon>
        <taxon>Pseudomonadati</taxon>
        <taxon>Pseudomonadota</taxon>
        <taxon>Gammaproteobacteria</taxon>
        <taxon>Lysobacterales</taxon>
        <taxon>Lysobacteraceae</taxon>
        <taxon>Arenimonas</taxon>
    </lineage>
</organism>
<sequence>MRGLIMYYTSFVLVSAGIVGRAGWLTLRSGRYPYPGQWALIPVSRNPWWVGFNAAAYLCVAVGLLGGIGYLWIDLDIASLFISVQDTAT</sequence>
<evidence type="ECO:0000256" key="1">
    <source>
        <dbReference type="SAM" id="Phobius"/>
    </source>
</evidence>
<keyword evidence="1" id="KW-1133">Transmembrane helix</keyword>
<name>A0A5C4RNI4_9GAMM</name>
<comment type="caution">
    <text evidence="2">The sequence shown here is derived from an EMBL/GenBank/DDBJ whole genome shotgun (WGS) entry which is preliminary data.</text>
</comment>
<keyword evidence="1" id="KW-0812">Transmembrane</keyword>
<feature type="transmembrane region" description="Helical" evidence="1">
    <location>
        <begin position="48"/>
        <end position="73"/>
    </location>
</feature>
<keyword evidence="3" id="KW-1185">Reference proteome</keyword>
<evidence type="ECO:0000313" key="3">
    <source>
        <dbReference type="Proteomes" id="UP000305760"/>
    </source>
</evidence>
<accession>A0A5C4RNI4</accession>
<dbReference type="EMBL" id="SMDR01000004">
    <property type="protein sequence ID" value="TNJ32816.1"/>
    <property type="molecule type" value="Genomic_DNA"/>
</dbReference>
<dbReference type="Proteomes" id="UP000305760">
    <property type="component" value="Unassembled WGS sequence"/>
</dbReference>
<proteinExistence type="predicted"/>
<reference evidence="2 3" key="1">
    <citation type="submission" date="2019-03" db="EMBL/GenBank/DDBJ databases">
        <title>Arenimonas daejeonensis sp. nov., isolated from compost.</title>
        <authorList>
            <person name="Jeon C.O."/>
        </authorList>
    </citation>
    <scope>NUCLEOTIDE SEQUENCE [LARGE SCALE GENOMIC DNA]</scope>
    <source>
        <strain evidence="2 3">R29</strain>
    </source>
</reference>
<keyword evidence="1" id="KW-0472">Membrane</keyword>
<protein>
    <submittedName>
        <fullName evidence="2">Uncharacterized protein</fullName>
    </submittedName>
</protein>
<evidence type="ECO:0000313" key="2">
    <source>
        <dbReference type="EMBL" id="TNJ32816.1"/>
    </source>
</evidence>
<gene>
    <name evidence="2" type="ORF">E1B00_13965</name>
</gene>